<dbReference type="EMBL" id="GBBM01004610">
    <property type="protein sequence ID" value="JAC30808.1"/>
    <property type="molecule type" value="mRNA"/>
</dbReference>
<proteinExistence type="evidence at transcript level"/>
<name>A0A023GCX8_AMBTT</name>
<feature type="signal peptide" evidence="1">
    <location>
        <begin position="1"/>
        <end position="18"/>
    </location>
</feature>
<organism evidence="2">
    <name type="scientific">Amblyomma triste</name>
    <name type="common">Neotropical tick</name>
    <dbReference type="NCBI Taxonomy" id="251400"/>
    <lineage>
        <taxon>Eukaryota</taxon>
        <taxon>Metazoa</taxon>
        <taxon>Ecdysozoa</taxon>
        <taxon>Arthropoda</taxon>
        <taxon>Chelicerata</taxon>
        <taxon>Arachnida</taxon>
        <taxon>Acari</taxon>
        <taxon>Parasitiformes</taxon>
        <taxon>Ixodida</taxon>
        <taxon>Ixodoidea</taxon>
        <taxon>Ixodidae</taxon>
        <taxon>Amblyomminae</taxon>
        <taxon>Amblyomma</taxon>
    </lineage>
</organism>
<sequence length="184" mass="20746">MLQKIMHCSYLLVLVALGQQLFLAATQDDSNIPDSFEIFKHFRSAVAISDINNDNTYECLTARRISLDMEDKTVEYIWLLKGHHNKPKKTVPLYIKAGSSPDTILYSVGSDDAPAEVGTFLYTDYENCAVLSMPYNGGQCILWAQNDKKDSVPQKCLEEFSERCGTGVLLYSKELCPDKEFLDL</sequence>
<dbReference type="Gene3D" id="2.40.128.20">
    <property type="match status" value="1"/>
</dbReference>
<dbReference type="AlphaFoldDB" id="A0A023GCX8"/>
<dbReference type="GO" id="GO:0030682">
    <property type="term" value="P:symbiont-mediated perturbation of host defenses"/>
    <property type="evidence" value="ECO:0007669"/>
    <property type="project" value="InterPro"/>
</dbReference>
<dbReference type="InterPro" id="IPR002970">
    <property type="entry name" value="Tick_his-bd"/>
</dbReference>
<reference evidence="2" key="1">
    <citation type="submission" date="2014-03" db="EMBL/GenBank/DDBJ databases">
        <title>The sialotranscriptome of Amblyomma triste, Amblyomma parvum and Amblyomma cajennense ticks, uncovered by 454-based RNA-seq.</title>
        <authorList>
            <person name="Garcia G.R."/>
            <person name="Gardinassi L.G."/>
            <person name="Ribeiro J.M."/>
            <person name="Anatriello E."/>
            <person name="Ferreira B.R."/>
            <person name="Moreira H.N."/>
            <person name="Mafra C."/>
            <person name="Olegario M.M."/>
            <person name="Szabo P.J."/>
            <person name="Miranda-Santos I.K."/>
            <person name="Maruyama S.R."/>
        </authorList>
    </citation>
    <scope>NUCLEOTIDE SEQUENCE</scope>
    <source>
        <strain evidence="2">Mato Grasso do Sul</strain>
        <tissue evidence="2">Salivary glands</tissue>
    </source>
</reference>
<feature type="chain" id="PRO_5001517629" evidence="1">
    <location>
        <begin position="19"/>
        <end position="184"/>
    </location>
</feature>
<keyword evidence="1" id="KW-0732">Signal</keyword>
<evidence type="ECO:0000256" key="1">
    <source>
        <dbReference type="SAM" id="SignalP"/>
    </source>
</evidence>
<dbReference type="InterPro" id="IPR012674">
    <property type="entry name" value="Calycin"/>
</dbReference>
<accession>A0A023GCX8</accession>
<dbReference type="GO" id="GO:0043176">
    <property type="term" value="F:amine binding"/>
    <property type="evidence" value="ECO:0007669"/>
    <property type="project" value="InterPro"/>
</dbReference>
<protein>
    <submittedName>
        <fullName evidence="2">Putative lipocalin-5 1</fullName>
    </submittedName>
</protein>
<dbReference type="SUPFAM" id="SSF50814">
    <property type="entry name" value="Lipocalins"/>
    <property type="match status" value="1"/>
</dbReference>
<evidence type="ECO:0000313" key="2">
    <source>
        <dbReference type="EMBL" id="JAC30808.1"/>
    </source>
</evidence>
<dbReference type="Pfam" id="PF02098">
    <property type="entry name" value="His_binding"/>
    <property type="match status" value="1"/>
</dbReference>